<name>A0AAU6VXS3_9VIRU</name>
<accession>A0AAU6VXS3</accession>
<sequence>MTRKTEWPLITAVGGLLAALLVCICLLAFPVYNNKIGQLELEVAKQDYQRQLSAIDRKYESKINNLQEQLTAVQFVAGKKIDLLDDDVKRNRREIDDLRERVKARTTGR</sequence>
<dbReference type="EMBL" id="PP179310">
    <property type="protein sequence ID" value="XAI69332.1"/>
    <property type="molecule type" value="Genomic_DNA"/>
</dbReference>
<keyword evidence="2" id="KW-1133">Transmembrane helix</keyword>
<evidence type="ECO:0000256" key="2">
    <source>
        <dbReference type="SAM" id="Phobius"/>
    </source>
</evidence>
<organism evidence="3">
    <name type="scientific">Pseudomonas phage Pyxpy01</name>
    <dbReference type="NCBI Taxonomy" id="3138546"/>
    <lineage>
        <taxon>Viruses</taxon>
    </lineage>
</organism>
<feature type="transmembrane region" description="Helical" evidence="2">
    <location>
        <begin position="7"/>
        <end position="32"/>
    </location>
</feature>
<gene>
    <name evidence="3" type="ORF">Pyxpy01_00034</name>
</gene>
<reference evidence="3" key="1">
    <citation type="journal article" date="2024" name="J. Gen. Virol.">
        <title>Novel phages of Pseudomonas syringae unveil numerous potential auxiliary metabolic genes.</title>
        <authorList>
            <person name="Feltin C."/>
            <person name="Garneau J.R."/>
            <person name="Morris C.E."/>
            <person name="Berard A."/>
            <person name="Torres-Barcelo C."/>
        </authorList>
    </citation>
    <scope>NUCLEOTIDE SEQUENCE</scope>
</reference>
<keyword evidence="2" id="KW-0812">Transmembrane</keyword>
<keyword evidence="2" id="KW-0472">Membrane</keyword>
<evidence type="ECO:0000256" key="1">
    <source>
        <dbReference type="SAM" id="Coils"/>
    </source>
</evidence>
<keyword evidence="1" id="KW-0175">Coiled coil</keyword>
<evidence type="ECO:0000313" key="3">
    <source>
        <dbReference type="EMBL" id="XAI69332.1"/>
    </source>
</evidence>
<protein>
    <submittedName>
        <fullName evidence="3">Lysis module protein</fullName>
    </submittedName>
</protein>
<proteinExistence type="predicted"/>
<feature type="coiled-coil region" evidence="1">
    <location>
        <begin position="45"/>
        <end position="101"/>
    </location>
</feature>